<dbReference type="OrthoDB" id="9814402at2"/>
<dbReference type="Gene3D" id="1.10.10.1330">
    <property type="entry name" value="RNA polymerase sigma-54 factor, core-binding domain"/>
    <property type="match status" value="1"/>
</dbReference>
<dbReference type="InterPro" id="IPR007046">
    <property type="entry name" value="RNA_pol_sigma_54_core-bd"/>
</dbReference>
<dbReference type="InterPro" id="IPR000394">
    <property type="entry name" value="RNA_pol_sigma_54"/>
</dbReference>
<evidence type="ECO:0000256" key="5">
    <source>
        <dbReference type="ARBA" id="ARBA00023015"/>
    </source>
</evidence>
<evidence type="ECO:0000256" key="1">
    <source>
        <dbReference type="ARBA" id="ARBA00008798"/>
    </source>
</evidence>
<proteinExistence type="inferred from homology"/>
<evidence type="ECO:0000256" key="3">
    <source>
        <dbReference type="ARBA" id="ARBA00022679"/>
    </source>
</evidence>
<dbReference type="GO" id="GO:0016987">
    <property type="term" value="F:sigma factor activity"/>
    <property type="evidence" value="ECO:0007669"/>
    <property type="project" value="UniProtKB-KW"/>
</dbReference>
<evidence type="ECO:0000256" key="7">
    <source>
        <dbReference type="ARBA" id="ARBA00023125"/>
    </source>
</evidence>
<evidence type="ECO:0000256" key="8">
    <source>
        <dbReference type="ARBA" id="ARBA00023163"/>
    </source>
</evidence>
<name>A0A286E3U4_9NEIS</name>
<dbReference type="GO" id="GO:0003677">
    <property type="term" value="F:DNA binding"/>
    <property type="evidence" value="ECO:0007669"/>
    <property type="project" value="UniProtKB-KW"/>
</dbReference>
<dbReference type="Pfam" id="PF04552">
    <property type="entry name" value="Sigma54_DBD"/>
    <property type="match status" value="1"/>
</dbReference>
<dbReference type="Gene3D" id="1.10.10.60">
    <property type="entry name" value="Homeodomain-like"/>
    <property type="match status" value="1"/>
</dbReference>
<evidence type="ECO:0000259" key="11">
    <source>
        <dbReference type="Pfam" id="PF04963"/>
    </source>
</evidence>
<dbReference type="RefSeq" id="WP_097113413.1">
    <property type="nucleotide sequence ID" value="NZ_CP083931.1"/>
</dbReference>
<keyword evidence="7 9" id="KW-0238">DNA-binding</keyword>
<evidence type="ECO:0000256" key="4">
    <source>
        <dbReference type="ARBA" id="ARBA00022695"/>
    </source>
</evidence>
<dbReference type="InterPro" id="IPR007634">
    <property type="entry name" value="RNA_pol_sigma_54_DNA-bd"/>
</dbReference>
<dbReference type="GO" id="GO:0000428">
    <property type="term" value="C:DNA-directed RNA polymerase complex"/>
    <property type="evidence" value="ECO:0007669"/>
    <property type="project" value="UniProtKB-KW"/>
</dbReference>
<protein>
    <recommendedName>
        <fullName evidence="9">RNA polymerase sigma-54 factor</fullName>
    </recommendedName>
</protein>
<dbReference type="AlphaFoldDB" id="A0A286E3U4"/>
<gene>
    <name evidence="12" type="ORF">SAMN02746062_00341</name>
</gene>
<dbReference type="PROSITE" id="PS00718">
    <property type="entry name" value="SIGMA54_2"/>
    <property type="match status" value="1"/>
</dbReference>
<keyword evidence="5 9" id="KW-0805">Transcription regulation</keyword>
<dbReference type="Proteomes" id="UP000219669">
    <property type="component" value="Unassembled WGS sequence"/>
</dbReference>
<organism evidence="12 13">
    <name type="scientific">Alysiella filiformis DSM 16848</name>
    <dbReference type="NCBI Taxonomy" id="1120981"/>
    <lineage>
        <taxon>Bacteria</taxon>
        <taxon>Pseudomonadati</taxon>
        <taxon>Pseudomonadota</taxon>
        <taxon>Betaproteobacteria</taxon>
        <taxon>Neisseriales</taxon>
        <taxon>Neisseriaceae</taxon>
        <taxon>Alysiella</taxon>
    </lineage>
</organism>
<evidence type="ECO:0000256" key="2">
    <source>
        <dbReference type="ARBA" id="ARBA00022478"/>
    </source>
</evidence>
<sequence>MTSNHLQLKLRQTQQLSQNLQYSLRVLQMSGQEIEREVEDWLADNPLLERAPLPESPLEPNRLSAAISQTHRHLGGDDAENAWENLAAEENLYHYLHAQVCEHPLTELEAAHVHVLIDFLDEHGYLTESVEDIIDHTPLEWQLCEEDIEIAIENLQNFEPAGIATANLNQSLLHQLSRLPASHVRRCAAMIVKDHLDELRPSQKQNINFLSKKLPEYPAETIQAALEMIADLNPYPAYGFASDEPTSYIQPEVSVKETAQGWVVQSNDHVFPRVQINTELADALNEAEEIDPIWKEKNAEAKQKVDMLNQRKSTVIRIAEYIVERQQDFFEFGEMGLVPMLLKECAQYLDLAESTISRAVNQKYLACPRGIFPLRYFFSQTAVTGEDDEGISQNVIKALLVQIINAENKQKPYSDNELMNLLKQQGISISRRTVAKYRDLLGIAAASGRQEC</sequence>
<keyword evidence="6 9" id="KW-0731">Sigma factor</keyword>
<comment type="function">
    <text evidence="9">Sigma factors are initiation factors that promote the attachment of RNA polymerase to specific initiation sites and are then released.</text>
</comment>
<keyword evidence="13" id="KW-1185">Reference proteome</keyword>
<dbReference type="PRINTS" id="PR00045">
    <property type="entry name" value="SIGMA54FCT"/>
</dbReference>
<dbReference type="EMBL" id="OCNF01000002">
    <property type="protein sequence ID" value="SOD65588.1"/>
    <property type="molecule type" value="Genomic_DNA"/>
</dbReference>
<dbReference type="NCBIfam" id="TIGR02395">
    <property type="entry name" value="rpoN_sigma"/>
    <property type="match status" value="1"/>
</dbReference>
<reference evidence="12 13" key="1">
    <citation type="submission" date="2017-09" db="EMBL/GenBank/DDBJ databases">
        <authorList>
            <person name="Ehlers B."/>
            <person name="Leendertz F.H."/>
        </authorList>
    </citation>
    <scope>NUCLEOTIDE SEQUENCE [LARGE SCALE GENOMIC DNA]</scope>
    <source>
        <strain evidence="12 13">DSM 16848</strain>
    </source>
</reference>
<keyword evidence="2 9" id="KW-0240">DNA-directed RNA polymerase</keyword>
<dbReference type="PROSITE" id="PS50044">
    <property type="entry name" value="SIGMA54_3"/>
    <property type="match status" value="1"/>
</dbReference>
<accession>A0A286E3U4</accession>
<dbReference type="PANTHER" id="PTHR32248:SF4">
    <property type="entry name" value="RNA POLYMERASE SIGMA-54 FACTOR"/>
    <property type="match status" value="1"/>
</dbReference>
<dbReference type="GO" id="GO:0006352">
    <property type="term" value="P:DNA-templated transcription initiation"/>
    <property type="evidence" value="ECO:0007669"/>
    <property type="project" value="InterPro"/>
</dbReference>
<keyword evidence="4 9" id="KW-0548">Nucleotidyltransferase</keyword>
<dbReference type="PANTHER" id="PTHR32248">
    <property type="entry name" value="RNA POLYMERASE SIGMA-54 FACTOR"/>
    <property type="match status" value="1"/>
</dbReference>
<evidence type="ECO:0000256" key="9">
    <source>
        <dbReference type="PIRNR" id="PIRNR000774"/>
    </source>
</evidence>
<dbReference type="Pfam" id="PF04963">
    <property type="entry name" value="Sigma54_CBD"/>
    <property type="match status" value="1"/>
</dbReference>
<comment type="similarity">
    <text evidence="1 9">Belongs to the sigma-54 factor family.</text>
</comment>
<evidence type="ECO:0000313" key="12">
    <source>
        <dbReference type="EMBL" id="SOD65588.1"/>
    </source>
</evidence>
<feature type="domain" description="RNA polymerase sigma factor 54 core-binding" evidence="11">
    <location>
        <begin position="86"/>
        <end position="278"/>
    </location>
</feature>
<keyword evidence="3 9" id="KW-0808">Transferase</keyword>
<dbReference type="GO" id="GO:0016779">
    <property type="term" value="F:nucleotidyltransferase activity"/>
    <property type="evidence" value="ECO:0007669"/>
    <property type="project" value="UniProtKB-KW"/>
</dbReference>
<dbReference type="GO" id="GO:0001216">
    <property type="term" value="F:DNA-binding transcription activator activity"/>
    <property type="evidence" value="ECO:0007669"/>
    <property type="project" value="InterPro"/>
</dbReference>
<dbReference type="InterPro" id="IPR038709">
    <property type="entry name" value="RpoN_core-bd_sf"/>
</dbReference>
<feature type="domain" description="RNA polymerase sigma factor 54 DNA-binding" evidence="10">
    <location>
        <begin position="295"/>
        <end position="450"/>
    </location>
</feature>
<keyword evidence="8 9" id="KW-0804">Transcription</keyword>
<evidence type="ECO:0000313" key="13">
    <source>
        <dbReference type="Proteomes" id="UP000219669"/>
    </source>
</evidence>
<evidence type="ECO:0000259" key="10">
    <source>
        <dbReference type="Pfam" id="PF04552"/>
    </source>
</evidence>
<evidence type="ECO:0000256" key="6">
    <source>
        <dbReference type="ARBA" id="ARBA00023082"/>
    </source>
</evidence>
<dbReference type="PIRSF" id="PIRSF000774">
    <property type="entry name" value="RpoN"/>
    <property type="match status" value="1"/>
</dbReference>
<dbReference type="Pfam" id="PF00309">
    <property type="entry name" value="Sigma54_AID"/>
    <property type="match status" value="1"/>
</dbReference>